<proteinExistence type="predicted"/>
<comment type="caution">
    <text evidence="1">The sequence shown here is derived from an EMBL/GenBank/DDBJ whole genome shotgun (WGS) entry which is preliminary data.</text>
</comment>
<keyword evidence="2" id="KW-1185">Reference proteome</keyword>
<dbReference type="InterPro" id="IPR011990">
    <property type="entry name" value="TPR-like_helical_dom_sf"/>
</dbReference>
<dbReference type="EMBL" id="JAPWHU010000321">
    <property type="protein sequence ID" value="MCZ4637279.1"/>
    <property type="molecule type" value="Genomic_DNA"/>
</dbReference>
<evidence type="ECO:0000313" key="2">
    <source>
        <dbReference type="Proteomes" id="UP001301132"/>
    </source>
</evidence>
<dbReference type="Proteomes" id="UP001301132">
    <property type="component" value="Unassembled WGS sequence"/>
</dbReference>
<organism evidence="1 2">
    <name type="scientific">Streptomyces rubrogriseus</name>
    <dbReference type="NCBI Taxonomy" id="194673"/>
    <lineage>
        <taxon>Bacteria</taxon>
        <taxon>Bacillati</taxon>
        <taxon>Actinomycetota</taxon>
        <taxon>Actinomycetes</taxon>
        <taxon>Kitasatosporales</taxon>
        <taxon>Streptomycetaceae</taxon>
        <taxon>Streptomyces</taxon>
        <taxon>Streptomyces violaceoruber group</taxon>
    </lineage>
</organism>
<protein>
    <recommendedName>
        <fullName evidence="3">Tetratricopeptide repeat protein</fullName>
    </recommendedName>
</protein>
<sequence length="426" mass="47241">MPKPTEVDQDSVVRARNILLASGRRTPREEVDACRVLARVSPAAYLPRLARALRHLSYDREYRDRPEDRLALCEEAVAAARALDPAHPKYAEVVYDALDGCQRALYTLGRRDEGLAVRAEMLAVGRTRAESSGDGEVWGLSPWAIGLLEEGRYAEAADVLSESVARGRRRGPREGELAWTFLQWTAALDGAGRTDEALTAMAELAAMEAAEAENGGGPRACRLYVLIRYAQMLDDGLRHADATAVRQQALALFEELAVHGQEEARRWSGYQASFWAVLFFMSVAGSERPAAGQLRPPVGTGVHHWSPGVRERYFGTRETLRADVDRIEHRAADGPDGPDGPDRLAEQIRLHRMLTVRWALSWECHTARVRELFDEGVALARRLRRQDAVAGDRALATALTSRATFQVAATEFTAALDDFRQIPELH</sequence>
<gene>
    <name evidence="1" type="ORF">O3S69_24850</name>
</gene>
<dbReference type="Gene3D" id="1.25.40.10">
    <property type="entry name" value="Tetratricopeptide repeat domain"/>
    <property type="match status" value="1"/>
</dbReference>
<reference evidence="1 2" key="1">
    <citation type="submission" date="2022-12" db="EMBL/GenBank/DDBJ databases">
        <authorList>
            <person name="Abashina T."/>
            <person name="Solyanikova I."/>
            <person name="Delegan Y."/>
        </authorList>
    </citation>
    <scope>NUCLEOTIDE SEQUENCE [LARGE SCALE GENOMIC DNA]</scope>
    <source>
        <strain evidence="1 2">IPS92ro</strain>
    </source>
</reference>
<evidence type="ECO:0000313" key="1">
    <source>
        <dbReference type="EMBL" id="MCZ4637279.1"/>
    </source>
</evidence>
<name>A0ABT4P811_9ACTN</name>
<evidence type="ECO:0008006" key="3">
    <source>
        <dbReference type="Google" id="ProtNLM"/>
    </source>
</evidence>
<accession>A0ABT4P811</accession>